<dbReference type="SUPFAM" id="SSF48264">
    <property type="entry name" value="Cytochrome P450"/>
    <property type="match status" value="1"/>
</dbReference>
<evidence type="ECO:0000313" key="9">
    <source>
        <dbReference type="EMBL" id="KAJ5274955.1"/>
    </source>
</evidence>
<feature type="transmembrane region" description="Helical" evidence="8">
    <location>
        <begin position="83"/>
        <end position="102"/>
    </location>
</feature>
<protein>
    <recommendedName>
        <fullName evidence="11">Cytochrome P450</fullName>
    </recommendedName>
</protein>
<keyword evidence="8" id="KW-0472">Membrane</keyword>
<evidence type="ECO:0000256" key="2">
    <source>
        <dbReference type="ARBA" id="ARBA00010617"/>
    </source>
</evidence>
<feature type="transmembrane region" description="Helical" evidence="8">
    <location>
        <begin position="18"/>
        <end position="35"/>
    </location>
</feature>
<evidence type="ECO:0000256" key="3">
    <source>
        <dbReference type="ARBA" id="ARBA00022617"/>
    </source>
</evidence>
<comment type="similarity">
    <text evidence="2">Belongs to the cytochrome P450 family.</text>
</comment>
<comment type="cofactor">
    <cofactor evidence="1">
        <name>heme</name>
        <dbReference type="ChEBI" id="CHEBI:30413"/>
    </cofactor>
</comment>
<keyword evidence="6" id="KW-0408">Iron</keyword>
<keyword evidence="4" id="KW-0479">Metal-binding</keyword>
<keyword evidence="8" id="KW-0812">Transmembrane</keyword>
<evidence type="ECO:0000256" key="6">
    <source>
        <dbReference type="ARBA" id="ARBA00023004"/>
    </source>
</evidence>
<evidence type="ECO:0000313" key="10">
    <source>
        <dbReference type="Proteomes" id="UP001220256"/>
    </source>
</evidence>
<dbReference type="Pfam" id="PF00067">
    <property type="entry name" value="p450"/>
    <property type="match status" value="1"/>
</dbReference>
<dbReference type="EMBL" id="JAPVEB010000002">
    <property type="protein sequence ID" value="KAJ5274955.1"/>
    <property type="molecule type" value="Genomic_DNA"/>
</dbReference>
<dbReference type="Gene3D" id="1.10.630.10">
    <property type="entry name" value="Cytochrome P450"/>
    <property type="match status" value="1"/>
</dbReference>
<name>A0ABQ8WR58_PENCH</name>
<comment type="caution">
    <text evidence="9">The sequence shown here is derived from an EMBL/GenBank/DDBJ whole genome shotgun (WGS) entry which is preliminary data.</text>
</comment>
<keyword evidence="8" id="KW-1133">Transmembrane helix</keyword>
<organism evidence="9 10">
    <name type="scientific">Penicillium chrysogenum</name>
    <name type="common">Penicillium notatum</name>
    <dbReference type="NCBI Taxonomy" id="5076"/>
    <lineage>
        <taxon>Eukaryota</taxon>
        <taxon>Fungi</taxon>
        <taxon>Dikarya</taxon>
        <taxon>Ascomycota</taxon>
        <taxon>Pezizomycotina</taxon>
        <taxon>Eurotiomycetes</taxon>
        <taxon>Eurotiomycetidae</taxon>
        <taxon>Eurotiales</taxon>
        <taxon>Aspergillaceae</taxon>
        <taxon>Penicillium</taxon>
        <taxon>Penicillium chrysogenum species complex</taxon>
    </lineage>
</organism>
<evidence type="ECO:0000256" key="7">
    <source>
        <dbReference type="ARBA" id="ARBA00023033"/>
    </source>
</evidence>
<keyword evidence="7" id="KW-0503">Monooxygenase</keyword>
<evidence type="ECO:0000256" key="4">
    <source>
        <dbReference type="ARBA" id="ARBA00022723"/>
    </source>
</evidence>
<dbReference type="PANTHER" id="PTHR46206:SF2">
    <property type="entry name" value="CYTOCHROME P450 MONOOXYGENASE AUSG-RELATED"/>
    <property type="match status" value="1"/>
</dbReference>
<reference evidence="9 10" key="1">
    <citation type="journal article" date="2023" name="IMA Fungus">
        <title>Comparative genomic study of the Penicillium genus elucidates a diverse pangenome and 15 lateral gene transfer events.</title>
        <authorList>
            <person name="Petersen C."/>
            <person name="Sorensen T."/>
            <person name="Nielsen M.R."/>
            <person name="Sondergaard T.E."/>
            <person name="Sorensen J.L."/>
            <person name="Fitzpatrick D.A."/>
            <person name="Frisvad J.C."/>
            <person name="Nielsen K.L."/>
        </authorList>
    </citation>
    <scope>NUCLEOTIDE SEQUENCE [LARGE SCALE GENOMIC DNA]</scope>
    <source>
        <strain evidence="9 10">IBT 3361</strain>
    </source>
</reference>
<accession>A0ABQ8WR58</accession>
<proteinExistence type="inferred from homology"/>
<evidence type="ECO:0000256" key="5">
    <source>
        <dbReference type="ARBA" id="ARBA00023002"/>
    </source>
</evidence>
<evidence type="ECO:0000256" key="8">
    <source>
        <dbReference type="SAM" id="Phobius"/>
    </source>
</evidence>
<dbReference type="Proteomes" id="UP001220256">
    <property type="component" value="Unassembled WGS sequence"/>
</dbReference>
<evidence type="ECO:0000256" key="1">
    <source>
        <dbReference type="ARBA" id="ARBA00001971"/>
    </source>
</evidence>
<keyword evidence="10" id="KW-1185">Reference proteome</keyword>
<keyword evidence="3" id="KW-0349">Heme</keyword>
<dbReference type="InterPro" id="IPR002403">
    <property type="entry name" value="Cyt_P450_E_grp-IV"/>
</dbReference>
<sequence>MSFNLEETFSKYQHFELNAPYIIYGLVIFALCYWWKSTELKNPSGLPIIGRRWYELGNGKASQRFRDDCLGTVRSCLKKVSDVLILIYYPYLILEFVFGQYGDAFYLYTDSRYRLILSHKYVDMIRNEKRLDFITALADKLDSGVHGFEPMASMTSDKKILHAVTKHSLNRYLGTFIEPLNEESDYALREVWTDKPEPQEVMLKDSVWKMFAQIMSRMFINDKDFYRNPEWVNASSEYVELSALAGYELRAFPKWAKRFVAPFLPNCRKLQTLLEHINTLLKPLKEKLDGQILETDPKNPLSFLHQKLDGQLDELASMLIALCLVSYDGGAELFTHVLHSVFRNDQLISDLRSEIVNVVGKEGFNRNTLQNLVLMDSVLKETQRMHPESVLLLQRIALEKVVLPDGLIIPKGTSMMVSGCHMIDASVWPEGDKFDGYRFFNLRQKTDSSASQASYNFTSTSPEHFSFGHGSQACPGRFFASYMQKILLCHVIMKYDVSITIPEEGAWFQRGVTHVAHPGLKAHVRRRKEEIQL</sequence>
<dbReference type="InterPro" id="IPR001128">
    <property type="entry name" value="Cyt_P450"/>
</dbReference>
<gene>
    <name evidence="9" type="ORF">N7505_003500</name>
</gene>
<keyword evidence="5" id="KW-0560">Oxidoreductase</keyword>
<dbReference type="PRINTS" id="PR00465">
    <property type="entry name" value="EP450IV"/>
</dbReference>
<dbReference type="InterPro" id="IPR036396">
    <property type="entry name" value="Cyt_P450_sf"/>
</dbReference>
<dbReference type="CDD" id="cd11041">
    <property type="entry name" value="CYP503A1-like"/>
    <property type="match status" value="1"/>
</dbReference>
<evidence type="ECO:0008006" key="11">
    <source>
        <dbReference type="Google" id="ProtNLM"/>
    </source>
</evidence>
<dbReference type="PANTHER" id="PTHR46206">
    <property type="entry name" value="CYTOCHROME P450"/>
    <property type="match status" value="1"/>
</dbReference>